<feature type="compositionally biased region" description="Basic residues" evidence="1">
    <location>
        <begin position="42"/>
        <end position="51"/>
    </location>
</feature>
<dbReference type="AlphaFoldDB" id="A0A382QAJ8"/>
<reference evidence="2" key="1">
    <citation type="submission" date="2018-05" db="EMBL/GenBank/DDBJ databases">
        <authorList>
            <person name="Lanie J.A."/>
            <person name="Ng W.-L."/>
            <person name="Kazmierczak K.M."/>
            <person name="Andrzejewski T.M."/>
            <person name="Davidsen T.M."/>
            <person name="Wayne K.J."/>
            <person name="Tettelin H."/>
            <person name="Glass J.I."/>
            <person name="Rusch D."/>
            <person name="Podicherti R."/>
            <person name="Tsui H.-C.T."/>
            <person name="Winkler M.E."/>
        </authorList>
    </citation>
    <scope>NUCLEOTIDE SEQUENCE</scope>
</reference>
<evidence type="ECO:0000313" key="2">
    <source>
        <dbReference type="EMBL" id="SVC82583.1"/>
    </source>
</evidence>
<dbReference type="EMBL" id="UINC01113161">
    <property type="protein sequence ID" value="SVC82583.1"/>
    <property type="molecule type" value="Genomic_DNA"/>
</dbReference>
<accession>A0A382QAJ8</accession>
<gene>
    <name evidence="2" type="ORF">METZ01_LOCUS335437</name>
</gene>
<feature type="region of interest" description="Disordered" evidence="1">
    <location>
        <begin position="30"/>
        <end position="54"/>
    </location>
</feature>
<name>A0A382QAJ8_9ZZZZ</name>
<protein>
    <submittedName>
        <fullName evidence="2">Uncharacterized protein</fullName>
    </submittedName>
</protein>
<feature type="non-terminal residue" evidence="2">
    <location>
        <position position="1"/>
    </location>
</feature>
<proteinExistence type="predicted"/>
<evidence type="ECO:0000256" key="1">
    <source>
        <dbReference type="SAM" id="MobiDB-lite"/>
    </source>
</evidence>
<organism evidence="2">
    <name type="scientific">marine metagenome</name>
    <dbReference type="NCBI Taxonomy" id="408172"/>
    <lineage>
        <taxon>unclassified sequences</taxon>
        <taxon>metagenomes</taxon>
        <taxon>ecological metagenomes</taxon>
    </lineage>
</organism>
<feature type="non-terminal residue" evidence="2">
    <location>
        <position position="63"/>
    </location>
</feature>
<sequence length="63" mass="7255">LDEFRKLERSRRPGLSKTCQCNLETSHQRLRTTPVGPGYPGRTRRIRGKAKTRTDRCRCGPSI</sequence>